<accession>A0A1J4U4P6</accession>
<evidence type="ECO:0008006" key="4">
    <source>
        <dbReference type="Google" id="ProtNLM"/>
    </source>
</evidence>
<dbReference type="STRING" id="1805238.AUJ23_01795"/>
<feature type="transmembrane region" description="Helical" evidence="1">
    <location>
        <begin position="72"/>
        <end position="92"/>
    </location>
</feature>
<comment type="caution">
    <text evidence="2">The sequence shown here is derived from an EMBL/GenBank/DDBJ whole genome shotgun (WGS) entry which is preliminary data.</text>
</comment>
<proteinExistence type="predicted"/>
<name>A0A1J4U4P6_9BACT</name>
<keyword evidence="1" id="KW-1133">Transmembrane helix</keyword>
<gene>
    <name evidence="2" type="ORF">AUJ23_01795</name>
</gene>
<keyword evidence="1" id="KW-0812">Transmembrane</keyword>
<organism evidence="2 3">
    <name type="scientific">Candidatus Magasanikbacteria bacterium CG1_02_32_51</name>
    <dbReference type="NCBI Taxonomy" id="1805238"/>
    <lineage>
        <taxon>Bacteria</taxon>
        <taxon>Candidatus Magasanikiibacteriota</taxon>
    </lineage>
</organism>
<feature type="transmembrane region" description="Helical" evidence="1">
    <location>
        <begin position="134"/>
        <end position="156"/>
    </location>
</feature>
<dbReference type="EMBL" id="MNVC01000019">
    <property type="protein sequence ID" value="OIO19548.1"/>
    <property type="molecule type" value="Genomic_DNA"/>
</dbReference>
<dbReference type="Proteomes" id="UP000181941">
    <property type="component" value="Unassembled WGS sequence"/>
</dbReference>
<reference evidence="2 3" key="1">
    <citation type="journal article" date="2016" name="Environ. Microbiol.">
        <title>Genomic resolution of a cold subsurface aquifer community provides metabolic insights for novel microbes adapted to high CO concentrations.</title>
        <authorList>
            <person name="Probst A.J."/>
            <person name="Castelle C.J."/>
            <person name="Singh A."/>
            <person name="Brown C.T."/>
            <person name="Anantharaman K."/>
            <person name="Sharon I."/>
            <person name="Hug L.A."/>
            <person name="Burstein D."/>
            <person name="Emerson J.B."/>
            <person name="Thomas B.C."/>
            <person name="Banfield J.F."/>
        </authorList>
    </citation>
    <scope>NUCLEOTIDE SEQUENCE [LARGE SCALE GENOMIC DNA]</scope>
    <source>
        <strain evidence="2">CG1_02_32_51</strain>
    </source>
</reference>
<sequence length="167" mass="20063">MLKSILRIIFYFFLIIFIFILSLYSSFLLPYPFENINLVIIFLIILLGLYGSGNIVWGAFLFGVLMDLYSELYFGIFIFSLTISFLLVYWLYYEFFTNKSVWALATMVALEVIFFRIFYIFFIVFNGTKIKLTFLFYFGWELLFTTITAFLLYFLLNKFFTKFKILK</sequence>
<keyword evidence="1" id="KW-0472">Membrane</keyword>
<dbReference type="AlphaFoldDB" id="A0A1J4U4P6"/>
<feature type="transmembrane region" description="Helical" evidence="1">
    <location>
        <begin position="36"/>
        <end position="60"/>
    </location>
</feature>
<evidence type="ECO:0000313" key="2">
    <source>
        <dbReference type="EMBL" id="OIO19548.1"/>
    </source>
</evidence>
<evidence type="ECO:0000256" key="1">
    <source>
        <dbReference type="SAM" id="Phobius"/>
    </source>
</evidence>
<feature type="transmembrane region" description="Helical" evidence="1">
    <location>
        <begin position="6"/>
        <end position="24"/>
    </location>
</feature>
<feature type="transmembrane region" description="Helical" evidence="1">
    <location>
        <begin position="101"/>
        <end position="122"/>
    </location>
</feature>
<protein>
    <recommendedName>
        <fullName evidence="4">Rod shape-determining protein MreD</fullName>
    </recommendedName>
</protein>
<evidence type="ECO:0000313" key="3">
    <source>
        <dbReference type="Proteomes" id="UP000181941"/>
    </source>
</evidence>